<evidence type="ECO:0000313" key="2">
    <source>
        <dbReference type="Proteomes" id="UP000295793"/>
    </source>
</evidence>
<evidence type="ECO:0000313" key="1">
    <source>
        <dbReference type="EMBL" id="TCS43347.1"/>
    </source>
</evidence>
<dbReference type="Proteomes" id="UP000295793">
    <property type="component" value="Unassembled WGS sequence"/>
</dbReference>
<sequence>MNKLTTNFLAILTGVGLASNVIAIDELHSFSAGEAALASEVNENFEYLEDKIDDVVTGYSTLTIDCGADEYALKDYLDEARWAGRLNIYVEGTCTGEIYFNKDDVYIFDAVIQADADGAAVSVAGKTNIRFYDTVISSGTVAIRRESYVRFEGVDSGMGFELPALSADSDGIYEPSLEVRSSTLRIGSGTISNLSLKAMGASFVYINDDVVLDNAYQIWLESGSALDSSIDLSILGTAGVFSGSVLQAESLSSAEAYVEKNALIETDAISTTGEFYLADNATVHTEDLDVGSMELERGSVLSSTDIDTTGNVEVKTNSVLTTDYMTTGDLRVSTGSVLYAYETLEGVGISCWVGTLAIGDLTLTGYANEGDSSYSLESYDCNGNIDNSTLSNGSFNTGSLALQ</sequence>
<reference evidence="1 2" key="1">
    <citation type="submission" date="2019-03" db="EMBL/GenBank/DDBJ databases">
        <title>Genomic Encyclopedia of Archaeal and Bacterial Type Strains, Phase II (KMG-II): from individual species to whole genera.</title>
        <authorList>
            <person name="Goeker M."/>
        </authorList>
    </citation>
    <scope>NUCLEOTIDE SEQUENCE [LARGE SCALE GENOMIC DNA]</scope>
    <source>
        <strain evidence="1 2">DSM 15388</strain>
    </source>
</reference>
<comment type="caution">
    <text evidence="1">The sequence shown here is derived from an EMBL/GenBank/DDBJ whole genome shotgun (WGS) entry which is preliminary data.</text>
</comment>
<gene>
    <name evidence="1" type="ORF">BCF53_102374</name>
</gene>
<dbReference type="AlphaFoldDB" id="A0A4R3ID40"/>
<proteinExistence type="predicted"/>
<dbReference type="RefSeq" id="WP_132700201.1">
    <property type="nucleotide sequence ID" value="NZ_SLZR01000002.1"/>
</dbReference>
<organism evidence="1 2">
    <name type="scientific">Reinekea marinisedimentorum</name>
    <dbReference type="NCBI Taxonomy" id="230495"/>
    <lineage>
        <taxon>Bacteria</taxon>
        <taxon>Pseudomonadati</taxon>
        <taxon>Pseudomonadota</taxon>
        <taxon>Gammaproteobacteria</taxon>
        <taxon>Oceanospirillales</taxon>
        <taxon>Saccharospirillaceae</taxon>
        <taxon>Reinekea</taxon>
    </lineage>
</organism>
<protein>
    <submittedName>
        <fullName evidence="1">Uncharacterized protein</fullName>
    </submittedName>
</protein>
<name>A0A4R3ID40_9GAMM</name>
<dbReference type="EMBL" id="SLZR01000002">
    <property type="protein sequence ID" value="TCS43347.1"/>
    <property type="molecule type" value="Genomic_DNA"/>
</dbReference>
<dbReference type="OrthoDB" id="5869220at2"/>
<accession>A0A4R3ID40</accession>
<keyword evidence="2" id="KW-1185">Reference proteome</keyword>